<keyword evidence="2" id="KW-0732">Signal</keyword>
<accession>A0ABV7MFM1</accession>
<evidence type="ECO:0000256" key="2">
    <source>
        <dbReference type="SAM" id="SignalP"/>
    </source>
</evidence>
<dbReference type="PROSITE" id="PS51257">
    <property type="entry name" value="PROKAR_LIPOPROTEIN"/>
    <property type="match status" value="1"/>
</dbReference>
<proteinExistence type="predicted"/>
<dbReference type="EMBL" id="JBHRVA010000003">
    <property type="protein sequence ID" value="MFC3303540.1"/>
    <property type="molecule type" value="Genomic_DNA"/>
</dbReference>
<name>A0ABV7MFM1_9PROT</name>
<feature type="chain" id="PRO_5046437915" description="Lipoprotein" evidence="2">
    <location>
        <begin position="19"/>
        <end position="93"/>
    </location>
</feature>
<keyword evidence="4" id="KW-1185">Reference proteome</keyword>
<evidence type="ECO:0000256" key="1">
    <source>
        <dbReference type="SAM" id="MobiDB-lite"/>
    </source>
</evidence>
<dbReference type="Proteomes" id="UP001595607">
    <property type="component" value="Unassembled WGS sequence"/>
</dbReference>
<dbReference type="RefSeq" id="WP_189576190.1">
    <property type="nucleotide sequence ID" value="NZ_BMXU01000002.1"/>
</dbReference>
<protein>
    <recommendedName>
        <fullName evidence="5">Lipoprotein</fullName>
    </recommendedName>
</protein>
<gene>
    <name evidence="3" type="ORF">ACFONP_12450</name>
</gene>
<comment type="caution">
    <text evidence="3">The sequence shown here is derived from an EMBL/GenBank/DDBJ whole genome shotgun (WGS) entry which is preliminary data.</text>
</comment>
<sequence length="93" mass="9896">MLKALLPLTAVALLAACATTEGTTTGSAETTQTAETSKEALICKGETTTGSRLRKKPVCRTAEEWRTISETSGDLISQRREINQGREGSLSPN</sequence>
<feature type="region of interest" description="Disordered" evidence="1">
    <location>
        <begin position="70"/>
        <end position="93"/>
    </location>
</feature>
<evidence type="ECO:0000313" key="4">
    <source>
        <dbReference type="Proteomes" id="UP001595607"/>
    </source>
</evidence>
<evidence type="ECO:0000313" key="3">
    <source>
        <dbReference type="EMBL" id="MFC3303540.1"/>
    </source>
</evidence>
<feature type="signal peptide" evidence="2">
    <location>
        <begin position="1"/>
        <end position="18"/>
    </location>
</feature>
<organism evidence="3 4">
    <name type="scientific">Parvularcula lutaonensis</name>
    <dbReference type="NCBI Taxonomy" id="491923"/>
    <lineage>
        <taxon>Bacteria</taxon>
        <taxon>Pseudomonadati</taxon>
        <taxon>Pseudomonadota</taxon>
        <taxon>Alphaproteobacteria</taxon>
        <taxon>Parvularculales</taxon>
        <taxon>Parvularculaceae</taxon>
        <taxon>Parvularcula</taxon>
    </lineage>
</organism>
<evidence type="ECO:0008006" key="5">
    <source>
        <dbReference type="Google" id="ProtNLM"/>
    </source>
</evidence>
<reference evidence="4" key="1">
    <citation type="journal article" date="2019" name="Int. J. Syst. Evol. Microbiol.">
        <title>The Global Catalogue of Microorganisms (GCM) 10K type strain sequencing project: providing services to taxonomists for standard genome sequencing and annotation.</title>
        <authorList>
            <consortium name="The Broad Institute Genomics Platform"/>
            <consortium name="The Broad Institute Genome Sequencing Center for Infectious Disease"/>
            <person name="Wu L."/>
            <person name="Ma J."/>
        </authorList>
    </citation>
    <scope>NUCLEOTIDE SEQUENCE [LARGE SCALE GENOMIC DNA]</scope>
    <source>
        <strain evidence="4">KCTC 22245</strain>
    </source>
</reference>